<reference evidence="12 13" key="1">
    <citation type="submission" date="2023-09" db="EMBL/GenBank/DDBJ databases">
        <title>Pangenome analysis of Batrachochytrium dendrobatidis and related Chytrids.</title>
        <authorList>
            <person name="Yacoub M.N."/>
            <person name="Stajich J.E."/>
            <person name="James T.Y."/>
        </authorList>
    </citation>
    <scope>NUCLEOTIDE SEQUENCE [LARGE SCALE GENOMIC DNA]</scope>
    <source>
        <strain evidence="12 13">JEL0888</strain>
    </source>
</reference>
<gene>
    <name evidence="12" type="ORF">HK105_205873</name>
</gene>
<evidence type="ECO:0000256" key="10">
    <source>
        <dbReference type="SAM" id="Phobius"/>
    </source>
</evidence>
<proteinExistence type="inferred from homology"/>
<keyword evidence="6 10" id="KW-1133">Transmembrane helix</keyword>
<feature type="region of interest" description="Disordered" evidence="9">
    <location>
        <begin position="80"/>
        <end position="102"/>
    </location>
</feature>
<keyword evidence="8" id="KW-1015">Disulfide bond</keyword>
<sequence length="574" mass="61186">MTLTAGGGTFDSASAARGPAGLGSDFGPIDAARSFGAIAPKPPLHVVASAWLAGLWSKIRGPAHAAKAGDLEIEQPDADGVYRSFGRPRAGDPSGKKKHGRLTRQQTVVIAVALILTLSLFYAYYAPSQSRAGETPPAKTKWSLGLGSWGISPPARIADDSAASPARAPPAGKVVARVVEPSTDHNNANINNMAVGILTNSKAAAASVPIQLVTFLKPIKNLLIASDEEGAHIGSIGVDDTNHRTGGPATDGFLTSAERKFRREQPLRTVLDLAATFPDAEWFVLARDDSFLFFENIYAFIQSSGLDSAIPFFIGASAGPAVCAGYKAPLASNDPVAVANIGSGMLLSRAAVKLLTESQVDKCLTEMASCEQGDTMLAMCLADRGVRVSPDPRFHSEPLGWLAWPADSCQEPFGIPGLSQRMIQRLYDSREVTSHVGETAQKYKHDHRTSYGHLFAHIHREVGFHSHEVGIDRPGQSMAQIKSENGFQCQALCRKEDKCVTWVFEAKSQTCWLKDRVLPKSPKDGLVSGTVLSRYSCGSLRGGAAKASPSNMVSFQSQAPQRVSKKRGAKGTRA</sequence>
<dbReference type="PANTHER" id="PTHR23033:SF47">
    <property type="entry name" value="APPLE DOMAIN-CONTAINING PROTEIN-RELATED"/>
    <property type="match status" value="1"/>
</dbReference>
<dbReference type="EMBL" id="JADGIZ020000032">
    <property type="protein sequence ID" value="KAL2914524.1"/>
    <property type="molecule type" value="Genomic_DNA"/>
</dbReference>
<evidence type="ECO:0000256" key="3">
    <source>
        <dbReference type="ARBA" id="ARBA00022692"/>
    </source>
</evidence>
<organism evidence="12 13">
    <name type="scientific">Polyrhizophydium stewartii</name>
    <dbReference type="NCBI Taxonomy" id="2732419"/>
    <lineage>
        <taxon>Eukaryota</taxon>
        <taxon>Fungi</taxon>
        <taxon>Fungi incertae sedis</taxon>
        <taxon>Chytridiomycota</taxon>
        <taxon>Chytridiomycota incertae sedis</taxon>
        <taxon>Chytridiomycetes</taxon>
        <taxon>Rhizophydiales</taxon>
        <taxon>Rhizophydiales incertae sedis</taxon>
        <taxon>Polyrhizophydium</taxon>
    </lineage>
</organism>
<dbReference type="Proteomes" id="UP001527925">
    <property type="component" value="Unassembled WGS sequence"/>
</dbReference>
<dbReference type="Pfam" id="PF14295">
    <property type="entry name" value="PAN_4"/>
    <property type="match status" value="1"/>
</dbReference>
<feature type="compositionally biased region" description="Polar residues" evidence="9">
    <location>
        <begin position="548"/>
        <end position="561"/>
    </location>
</feature>
<evidence type="ECO:0000256" key="7">
    <source>
        <dbReference type="ARBA" id="ARBA00023136"/>
    </source>
</evidence>
<keyword evidence="3 10" id="KW-0812">Transmembrane</keyword>
<evidence type="ECO:0000256" key="1">
    <source>
        <dbReference type="ARBA" id="ARBA00004606"/>
    </source>
</evidence>
<feature type="region of interest" description="Disordered" evidence="9">
    <location>
        <begin position="542"/>
        <end position="574"/>
    </location>
</feature>
<dbReference type="Gene3D" id="3.50.4.10">
    <property type="entry name" value="Hepatocyte Growth Factor"/>
    <property type="match status" value="1"/>
</dbReference>
<keyword evidence="13" id="KW-1185">Reference proteome</keyword>
<dbReference type="InterPro" id="IPR026050">
    <property type="entry name" value="C1GALT1/C1GALT1_chp1"/>
</dbReference>
<evidence type="ECO:0000313" key="12">
    <source>
        <dbReference type="EMBL" id="KAL2914524.1"/>
    </source>
</evidence>
<dbReference type="Gene3D" id="3.90.550.50">
    <property type="match status" value="1"/>
</dbReference>
<keyword evidence="7 10" id="KW-0472">Membrane</keyword>
<comment type="similarity">
    <text evidence="2">Belongs to the glycosyltransferase 31 family. Beta3-Gal-T subfamily.</text>
</comment>
<evidence type="ECO:0000256" key="2">
    <source>
        <dbReference type="ARBA" id="ARBA00006462"/>
    </source>
</evidence>
<dbReference type="CDD" id="cd01100">
    <property type="entry name" value="APPLE_Factor_XI_like"/>
    <property type="match status" value="1"/>
</dbReference>
<evidence type="ECO:0000256" key="8">
    <source>
        <dbReference type="ARBA" id="ARBA00023157"/>
    </source>
</evidence>
<keyword evidence="5" id="KW-0735">Signal-anchor</keyword>
<evidence type="ECO:0000313" key="13">
    <source>
        <dbReference type="Proteomes" id="UP001527925"/>
    </source>
</evidence>
<dbReference type="PANTHER" id="PTHR23033">
    <property type="entry name" value="BETA1,3-GALACTOSYLTRANSFERASE"/>
    <property type="match status" value="1"/>
</dbReference>
<comment type="caution">
    <text evidence="12">The sequence shown here is derived from an EMBL/GenBank/DDBJ whole genome shotgun (WGS) entry which is preliminary data.</text>
</comment>
<dbReference type="SMART" id="SM00223">
    <property type="entry name" value="APPLE"/>
    <property type="match status" value="1"/>
</dbReference>
<comment type="subcellular location">
    <subcellularLocation>
        <location evidence="1">Membrane</location>
        <topology evidence="1">Single-pass type II membrane protein</topology>
    </subcellularLocation>
</comment>
<evidence type="ECO:0000256" key="5">
    <source>
        <dbReference type="ARBA" id="ARBA00022968"/>
    </source>
</evidence>
<feature type="transmembrane region" description="Helical" evidence="10">
    <location>
        <begin position="107"/>
        <end position="125"/>
    </location>
</feature>
<evidence type="ECO:0000256" key="4">
    <source>
        <dbReference type="ARBA" id="ARBA00022737"/>
    </source>
</evidence>
<protein>
    <recommendedName>
        <fullName evidence="11">Apple domain-containing protein</fullName>
    </recommendedName>
</protein>
<name>A0ABR4N4Z0_9FUNG</name>
<dbReference type="InterPro" id="IPR003609">
    <property type="entry name" value="Pan_app"/>
</dbReference>
<evidence type="ECO:0000259" key="11">
    <source>
        <dbReference type="SMART" id="SM00223"/>
    </source>
</evidence>
<accession>A0ABR4N4Z0</accession>
<dbReference type="InterPro" id="IPR000177">
    <property type="entry name" value="Apple"/>
</dbReference>
<keyword evidence="4" id="KW-0677">Repeat</keyword>
<evidence type="ECO:0000256" key="6">
    <source>
        <dbReference type="ARBA" id="ARBA00022989"/>
    </source>
</evidence>
<feature type="compositionally biased region" description="Basic residues" evidence="9">
    <location>
        <begin position="563"/>
        <end position="574"/>
    </location>
</feature>
<evidence type="ECO:0000256" key="9">
    <source>
        <dbReference type="SAM" id="MobiDB-lite"/>
    </source>
</evidence>
<feature type="domain" description="Apple" evidence="11">
    <location>
        <begin position="467"/>
        <end position="533"/>
    </location>
</feature>